<name>A0A8J5S9V6_ZIZPA</name>
<keyword evidence="2" id="KW-1185">Reference proteome</keyword>
<comment type="caution">
    <text evidence="1">The sequence shown here is derived from an EMBL/GenBank/DDBJ whole genome shotgun (WGS) entry which is preliminary data.</text>
</comment>
<dbReference type="EMBL" id="JAAALK010000284">
    <property type="protein sequence ID" value="KAG8067738.1"/>
    <property type="molecule type" value="Genomic_DNA"/>
</dbReference>
<sequence>MTPRGTVEVCSVQTAWLRVGSMHGRSTTTFLIPSSTFLLVGRYRRGVRLTTETSRKPKRRRGIQWRGV</sequence>
<reference evidence="1" key="2">
    <citation type="submission" date="2021-02" db="EMBL/GenBank/DDBJ databases">
        <authorList>
            <person name="Kimball J.A."/>
            <person name="Haas M.W."/>
            <person name="Macchietto M."/>
            <person name="Kono T."/>
            <person name="Duquette J."/>
            <person name="Shao M."/>
        </authorList>
    </citation>
    <scope>NUCLEOTIDE SEQUENCE</scope>
    <source>
        <tissue evidence="1">Fresh leaf tissue</tissue>
    </source>
</reference>
<reference evidence="1" key="1">
    <citation type="journal article" date="2021" name="bioRxiv">
        <title>Whole Genome Assembly and Annotation of Northern Wild Rice, Zizania palustris L., Supports a Whole Genome Duplication in the Zizania Genus.</title>
        <authorList>
            <person name="Haas M."/>
            <person name="Kono T."/>
            <person name="Macchietto M."/>
            <person name="Millas R."/>
            <person name="McGilp L."/>
            <person name="Shao M."/>
            <person name="Duquette J."/>
            <person name="Hirsch C.N."/>
            <person name="Kimball J."/>
        </authorList>
    </citation>
    <scope>NUCLEOTIDE SEQUENCE</scope>
    <source>
        <tissue evidence="1">Fresh leaf tissue</tissue>
    </source>
</reference>
<dbReference type="Proteomes" id="UP000729402">
    <property type="component" value="Unassembled WGS sequence"/>
</dbReference>
<evidence type="ECO:0000313" key="1">
    <source>
        <dbReference type="EMBL" id="KAG8067738.1"/>
    </source>
</evidence>
<gene>
    <name evidence="1" type="ORF">GUJ93_ZPchr0005g15790</name>
</gene>
<evidence type="ECO:0000313" key="2">
    <source>
        <dbReference type="Proteomes" id="UP000729402"/>
    </source>
</evidence>
<protein>
    <submittedName>
        <fullName evidence="1">Uncharacterized protein</fullName>
    </submittedName>
</protein>
<accession>A0A8J5S9V6</accession>
<organism evidence="1 2">
    <name type="scientific">Zizania palustris</name>
    <name type="common">Northern wild rice</name>
    <dbReference type="NCBI Taxonomy" id="103762"/>
    <lineage>
        <taxon>Eukaryota</taxon>
        <taxon>Viridiplantae</taxon>
        <taxon>Streptophyta</taxon>
        <taxon>Embryophyta</taxon>
        <taxon>Tracheophyta</taxon>
        <taxon>Spermatophyta</taxon>
        <taxon>Magnoliopsida</taxon>
        <taxon>Liliopsida</taxon>
        <taxon>Poales</taxon>
        <taxon>Poaceae</taxon>
        <taxon>BOP clade</taxon>
        <taxon>Oryzoideae</taxon>
        <taxon>Oryzeae</taxon>
        <taxon>Zizaniinae</taxon>
        <taxon>Zizania</taxon>
    </lineage>
</organism>
<dbReference type="AlphaFoldDB" id="A0A8J5S9V6"/>
<proteinExistence type="predicted"/>